<dbReference type="InterPro" id="IPR044862">
    <property type="entry name" value="Pro_4_hyd_alph_FE2OG_OXY"/>
</dbReference>
<reference evidence="4" key="1">
    <citation type="journal article" date="2019" name="Int. J. Syst. Evol. Microbiol.">
        <title>The Global Catalogue of Microorganisms (GCM) 10K type strain sequencing project: providing services to taxonomists for standard genome sequencing and annotation.</title>
        <authorList>
            <consortium name="The Broad Institute Genomics Platform"/>
            <consortium name="The Broad Institute Genome Sequencing Center for Infectious Disease"/>
            <person name="Wu L."/>
            <person name="Ma J."/>
        </authorList>
    </citation>
    <scope>NUCLEOTIDE SEQUENCE [LARGE SCALE GENOMIC DNA]</scope>
    <source>
        <strain evidence="4">JCM 17805</strain>
    </source>
</reference>
<evidence type="ECO:0000259" key="2">
    <source>
        <dbReference type="PROSITE" id="PS51471"/>
    </source>
</evidence>
<gene>
    <name evidence="3" type="ORF">GCM10023116_30880</name>
</gene>
<dbReference type="RefSeq" id="WP_345197051.1">
    <property type="nucleotide sequence ID" value="NZ_BAABFL010000421.1"/>
</dbReference>
<dbReference type="InterPro" id="IPR036249">
    <property type="entry name" value="Thioredoxin-like_sf"/>
</dbReference>
<dbReference type="SUPFAM" id="SSF52833">
    <property type="entry name" value="Thioredoxin-like"/>
    <property type="match status" value="1"/>
</dbReference>
<dbReference type="Gene3D" id="3.40.30.10">
    <property type="entry name" value="Glutaredoxin"/>
    <property type="match status" value="1"/>
</dbReference>
<evidence type="ECO:0000313" key="4">
    <source>
        <dbReference type="Proteomes" id="UP001500604"/>
    </source>
</evidence>
<keyword evidence="1" id="KW-0479">Metal-binding</keyword>
<feature type="domain" description="Fe2OG dioxygenase" evidence="2">
    <location>
        <begin position="252"/>
        <end position="347"/>
    </location>
</feature>
<dbReference type="EMBL" id="BAABFL010000421">
    <property type="protein sequence ID" value="GAA4650805.1"/>
    <property type="molecule type" value="Genomic_DNA"/>
</dbReference>
<comment type="similarity">
    <text evidence="1">Belongs to the iron/ascorbate-dependent oxidoreductase family.</text>
</comment>
<dbReference type="Pfam" id="PF13640">
    <property type="entry name" value="2OG-FeII_Oxy_3"/>
    <property type="match status" value="1"/>
</dbReference>
<evidence type="ECO:0000313" key="3">
    <source>
        <dbReference type="EMBL" id="GAA4650805.1"/>
    </source>
</evidence>
<organism evidence="3 4">
    <name type="scientific">Kistimonas scapharcae</name>
    <dbReference type="NCBI Taxonomy" id="1036133"/>
    <lineage>
        <taxon>Bacteria</taxon>
        <taxon>Pseudomonadati</taxon>
        <taxon>Pseudomonadota</taxon>
        <taxon>Gammaproteobacteria</taxon>
        <taxon>Oceanospirillales</taxon>
        <taxon>Endozoicomonadaceae</taxon>
        <taxon>Kistimonas</taxon>
    </lineage>
</organism>
<dbReference type="Proteomes" id="UP001500604">
    <property type="component" value="Unassembled WGS sequence"/>
</dbReference>
<comment type="caution">
    <text evidence="3">The sequence shown here is derived from an EMBL/GenBank/DDBJ whole genome shotgun (WGS) entry which is preliminary data.</text>
</comment>
<name>A0ABP8V3Y5_9GAMM</name>
<evidence type="ECO:0000256" key="1">
    <source>
        <dbReference type="RuleBase" id="RU003682"/>
    </source>
</evidence>
<protein>
    <recommendedName>
        <fullName evidence="2">Fe2OG dioxygenase domain-containing protein</fullName>
    </recommendedName>
</protein>
<dbReference type="InterPro" id="IPR005123">
    <property type="entry name" value="Oxoglu/Fe-dep_dioxygenase_dom"/>
</dbReference>
<proteinExistence type="inferred from homology"/>
<keyword evidence="1" id="KW-0560">Oxidoreductase</keyword>
<dbReference type="PROSITE" id="PS51471">
    <property type="entry name" value="FE2OG_OXY"/>
    <property type="match status" value="1"/>
</dbReference>
<keyword evidence="1" id="KW-0408">Iron</keyword>
<keyword evidence="4" id="KW-1185">Reference proteome</keyword>
<sequence>MPIKSPSWGEPVPWFYAHTVYNPRFAFSSLGGRFVGLVFLGNCAAPPVIQFLNAIKTADLTSNDDHSVRFAVTLNPKDQENRLALDAFPKQRIFYDKDASIAREYGALGYDTVEGKDVFYPYWLVLDPTLRVFAKGSIDQPEDFIDTLRSLPDPAHHVSSNIELWAPVLLVPRILEDDLCQTLMQYYHDGQPEPSGFMRTVDGKTLELQDSGVKRRSDINIDDESLQDALKYRIRTRLVPEITKAFQFQATRIERYIVACYDSSDAGFFKEHRDNTTKGTAHRRFAISINLNSEDYDGGELWFPEYGNRRYKAPTGGAIVFSCSLMHAATPVTRGTRYVTLPFLYDDAAAKIREANNCFLGDGVEPYRCDDQSDDWDQQVQ</sequence>
<dbReference type="Gene3D" id="2.60.120.620">
    <property type="entry name" value="q2cbj1_9rhob like domain"/>
    <property type="match status" value="1"/>
</dbReference>
<accession>A0ABP8V3Y5</accession>